<gene>
    <name evidence="1" type="ORF">NTEN_LOCUS23899</name>
    <name evidence="2" type="ORF">NTEN_LOCUS23902</name>
</gene>
<proteinExistence type="predicted"/>
<dbReference type="Proteomes" id="UP000479000">
    <property type="component" value="Unassembled WGS sequence"/>
</dbReference>
<name>A0A6H5HU84_9HEMI</name>
<evidence type="ECO:0000313" key="1">
    <source>
        <dbReference type="EMBL" id="CAB0020308.1"/>
    </source>
</evidence>
<evidence type="ECO:0000313" key="3">
    <source>
        <dbReference type="Proteomes" id="UP000479000"/>
    </source>
</evidence>
<organism evidence="2 3">
    <name type="scientific">Nesidiocoris tenuis</name>
    <dbReference type="NCBI Taxonomy" id="355587"/>
    <lineage>
        <taxon>Eukaryota</taxon>
        <taxon>Metazoa</taxon>
        <taxon>Ecdysozoa</taxon>
        <taxon>Arthropoda</taxon>
        <taxon>Hexapoda</taxon>
        <taxon>Insecta</taxon>
        <taxon>Pterygota</taxon>
        <taxon>Neoptera</taxon>
        <taxon>Paraneoptera</taxon>
        <taxon>Hemiptera</taxon>
        <taxon>Heteroptera</taxon>
        <taxon>Panheteroptera</taxon>
        <taxon>Cimicomorpha</taxon>
        <taxon>Miridae</taxon>
        <taxon>Dicyphina</taxon>
        <taxon>Nesidiocoris</taxon>
    </lineage>
</organism>
<accession>A0A6H5HU84</accession>
<evidence type="ECO:0000313" key="2">
    <source>
        <dbReference type="EMBL" id="CAB0020311.1"/>
    </source>
</evidence>
<feature type="non-terminal residue" evidence="2">
    <location>
        <position position="86"/>
    </location>
</feature>
<dbReference type="EMBL" id="CADCXU010035208">
    <property type="protein sequence ID" value="CAB0020311.1"/>
    <property type="molecule type" value="Genomic_DNA"/>
</dbReference>
<dbReference type="EMBL" id="CADCXU010035207">
    <property type="protein sequence ID" value="CAB0020308.1"/>
    <property type="molecule type" value="Genomic_DNA"/>
</dbReference>
<reference evidence="2 3" key="1">
    <citation type="submission" date="2020-02" db="EMBL/GenBank/DDBJ databases">
        <authorList>
            <person name="Ferguson B K."/>
        </authorList>
    </citation>
    <scope>NUCLEOTIDE SEQUENCE [LARGE SCALE GENOMIC DNA]</scope>
</reference>
<dbReference type="AlphaFoldDB" id="A0A6H5HU84"/>
<keyword evidence="3" id="KW-1185">Reference proteome</keyword>
<protein>
    <submittedName>
        <fullName evidence="2">Uncharacterized protein</fullName>
    </submittedName>
</protein>
<sequence>MTPRFLTVCRLPWESANQDALPSALATNNYIIISFPFRRAEAINMSSGVLPLSVSCMLREINSAVHAKEGMEIRDIFRYYFLIIRR</sequence>